<name>A0A1Y2APS3_9FUNG</name>
<proteinExistence type="predicted"/>
<reference evidence="4 5" key="1">
    <citation type="submission" date="2016-08" db="EMBL/GenBank/DDBJ databases">
        <title>A Parts List for Fungal Cellulosomes Revealed by Comparative Genomics.</title>
        <authorList>
            <consortium name="DOE Joint Genome Institute"/>
            <person name="Haitjema C.H."/>
            <person name="Gilmore S.P."/>
            <person name="Henske J.K."/>
            <person name="Solomon K.V."/>
            <person name="De Groot R."/>
            <person name="Kuo A."/>
            <person name="Mondo S.J."/>
            <person name="Salamov A.A."/>
            <person name="Labutti K."/>
            <person name="Zhao Z."/>
            <person name="Chiniquy J."/>
            <person name="Barry K."/>
            <person name="Brewer H.M."/>
            <person name="Purvine S.O."/>
            <person name="Wright A.T."/>
            <person name="Boxma B."/>
            <person name="Van Alen T."/>
            <person name="Hackstein J.H."/>
            <person name="Baker S.E."/>
            <person name="Grigoriev I.V."/>
            <person name="O'Malley M.A."/>
        </authorList>
    </citation>
    <scope>NUCLEOTIDE SEQUENCE [LARGE SCALE GENOMIC DNA]</scope>
    <source>
        <strain evidence="4 5">G1</strain>
    </source>
</reference>
<evidence type="ECO:0000256" key="3">
    <source>
        <dbReference type="SAM" id="MobiDB-lite"/>
    </source>
</evidence>
<keyword evidence="1" id="KW-0433">Leucine-rich repeat</keyword>
<dbReference type="PANTHER" id="PTHR48051:SF1">
    <property type="entry name" value="RAS SUPPRESSOR PROTEIN 1"/>
    <property type="match status" value="1"/>
</dbReference>
<dbReference type="SMART" id="SM00369">
    <property type="entry name" value="LRR_TYP"/>
    <property type="match status" value="3"/>
</dbReference>
<dbReference type="GO" id="GO:0005737">
    <property type="term" value="C:cytoplasm"/>
    <property type="evidence" value="ECO:0007669"/>
    <property type="project" value="TreeGrafter"/>
</dbReference>
<comment type="caution">
    <text evidence="4">The sequence shown here is derived from an EMBL/GenBank/DDBJ whole genome shotgun (WGS) entry which is preliminary data.</text>
</comment>
<feature type="region of interest" description="Disordered" evidence="3">
    <location>
        <begin position="333"/>
        <end position="373"/>
    </location>
</feature>
<evidence type="ECO:0000256" key="2">
    <source>
        <dbReference type="ARBA" id="ARBA00022737"/>
    </source>
</evidence>
<dbReference type="AlphaFoldDB" id="A0A1Y2APS3"/>
<dbReference type="OrthoDB" id="660555at2759"/>
<feature type="compositionally biased region" description="Low complexity" evidence="3">
    <location>
        <begin position="335"/>
        <end position="357"/>
    </location>
</feature>
<organism evidence="4 5">
    <name type="scientific">Neocallimastix californiae</name>
    <dbReference type="NCBI Taxonomy" id="1754190"/>
    <lineage>
        <taxon>Eukaryota</taxon>
        <taxon>Fungi</taxon>
        <taxon>Fungi incertae sedis</taxon>
        <taxon>Chytridiomycota</taxon>
        <taxon>Chytridiomycota incertae sedis</taxon>
        <taxon>Neocallimastigomycetes</taxon>
        <taxon>Neocallimastigales</taxon>
        <taxon>Neocallimastigaceae</taxon>
        <taxon>Neocallimastix</taxon>
    </lineage>
</organism>
<accession>A0A1Y2APS3</accession>
<dbReference type="STRING" id="1754190.A0A1Y2APS3"/>
<keyword evidence="5" id="KW-1185">Reference proteome</keyword>
<dbReference type="PANTHER" id="PTHR48051">
    <property type="match status" value="1"/>
</dbReference>
<dbReference type="InterPro" id="IPR001611">
    <property type="entry name" value="Leu-rich_rpt"/>
</dbReference>
<gene>
    <name evidence="4" type="ORF">LY90DRAFT_462104</name>
</gene>
<keyword evidence="2" id="KW-0677">Repeat</keyword>
<protein>
    <submittedName>
        <fullName evidence="4">Outer arm dynein light chain 1</fullName>
    </submittedName>
</protein>
<dbReference type="InterPro" id="IPR003591">
    <property type="entry name" value="Leu-rich_rpt_typical-subtyp"/>
</dbReference>
<dbReference type="InterPro" id="IPR032675">
    <property type="entry name" value="LRR_dom_sf"/>
</dbReference>
<dbReference type="Proteomes" id="UP000193920">
    <property type="component" value="Unassembled WGS sequence"/>
</dbReference>
<dbReference type="InterPro" id="IPR050216">
    <property type="entry name" value="LRR_domain-containing"/>
</dbReference>
<dbReference type="Pfam" id="PF13855">
    <property type="entry name" value="LRR_8"/>
    <property type="match status" value="2"/>
</dbReference>
<evidence type="ECO:0000313" key="4">
    <source>
        <dbReference type="EMBL" id="ORY24496.1"/>
    </source>
</evidence>
<dbReference type="Gene3D" id="3.80.10.10">
    <property type="entry name" value="Ribonuclease Inhibitor"/>
    <property type="match status" value="1"/>
</dbReference>
<evidence type="ECO:0000313" key="5">
    <source>
        <dbReference type="Proteomes" id="UP000193920"/>
    </source>
</evidence>
<evidence type="ECO:0000256" key="1">
    <source>
        <dbReference type="ARBA" id="ARBA00022614"/>
    </source>
</evidence>
<dbReference type="PROSITE" id="PS51450">
    <property type="entry name" value="LRR"/>
    <property type="match status" value="2"/>
</dbReference>
<dbReference type="SUPFAM" id="SSF52058">
    <property type="entry name" value="L domain-like"/>
    <property type="match status" value="1"/>
</dbReference>
<sequence length="472" mass="53114">MGNKISKSDGNIIIGIINTSLPDKKHIELNNNQDSSNNSEIISSTTTSSILSQKNSIDNSDYEDEENKNYIKVEDLIDYSSINLCSKKIIEIAPSTVFSTLLLNLNICCNYIKEIPESIGLLTNLRTLNISNNLLTTLPNSIGLLKKLEKFSAAYNKIVNLPIELKNLRRLKVLILKNNNIMELHQEYKEMKNLVTLDVSSNQLVSIPAEICNIKTLQKILINNCPLIYSSCVPSLTKEIPSLKELASRIIIRRNIPINDNLSDELKYYLGSVHQCSFCHGPFFETYEKRNQLIRRNDINIPLEYRLCISHWSSEEERIKVLFSKLPYTSPMPINKSLNDNNNNTNDNNNSNYNDNSIKGLKSKSTVGNDINKSKNKLIKSRSSILLSKSDSKLKMSSSTNTLSSLISSPSIDNYYQVDNKTSELSFSNELLNLGSSTSSLQNLKKSSSSLSLSKMKLEPSFLTSLFSSKKI</sequence>
<dbReference type="EMBL" id="MCOG01000221">
    <property type="protein sequence ID" value="ORY24496.1"/>
    <property type="molecule type" value="Genomic_DNA"/>
</dbReference>